<reference evidence="1 2" key="1">
    <citation type="journal article" date="2024" name="Commun. Biol.">
        <title>Comparative genomic analysis of thermophilic fungi reveals convergent evolutionary adaptations and gene losses.</title>
        <authorList>
            <person name="Steindorff A.S."/>
            <person name="Aguilar-Pontes M.V."/>
            <person name="Robinson A.J."/>
            <person name="Andreopoulos B."/>
            <person name="LaButti K."/>
            <person name="Kuo A."/>
            <person name="Mondo S."/>
            <person name="Riley R."/>
            <person name="Otillar R."/>
            <person name="Haridas S."/>
            <person name="Lipzen A."/>
            <person name="Grimwood J."/>
            <person name="Schmutz J."/>
            <person name="Clum A."/>
            <person name="Reid I.D."/>
            <person name="Moisan M.C."/>
            <person name="Butler G."/>
            <person name="Nguyen T.T.M."/>
            <person name="Dewar K."/>
            <person name="Conant G."/>
            <person name="Drula E."/>
            <person name="Henrissat B."/>
            <person name="Hansel C."/>
            <person name="Singer S."/>
            <person name="Hutchinson M.I."/>
            <person name="de Vries R.P."/>
            <person name="Natvig D.O."/>
            <person name="Powell A.J."/>
            <person name="Tsang A."/>
            <person name="Grigoriev I.V."/>
        </authorList>
    </citation>
    <scope>NUCLEOTIDE SEQUENCE [LARGE SCALE GENOMIC DNA]</scope>
    <source>
        <strain evidence="1 2">CBS 620.91</strain>
    </source>
</reference>
<gene>
    <name evidence="1" type="ORF">VTJ49DRAFT_5522</name>
</gene>
<proteinExistence type="predicted"/>
<sequence length="169" mass="19104">MSAPVDFGHELLIDEFNGTVHTPIVVKWQQNYAEREATYYRLDAYNLTNNRTISFFIAAEFYKTSTSSNPNHISKVATLVPGEGYKLKIDDKFQYGQKNMMGENRFVVFHDKERTPYQHRFIETAVLSTLAKSGTEAADKVLSSFGLSGAASEIVKIAKAYIGDYLHTF</sequence>
<comment type="caution">
    <text evidence="1">The sequence shown here is derived from an EMBL/GenBank/DDBJ whole genome shotgun (WGS) entry which is preliminary data.</text>
</comment>
<name>A0ABR3VKD5_HUMIN</name>
<protein>
    <submittedName>
        <fullName evidence="1">Uncharacterized protein</fullName>
    </submittedName>
</protein>
<organism evidence="1 2">
    <name type="scientific">Humicola insolens</name>
    <name type="common">Soft-rot fungus</name>
    <dbReference type="NCBI Taxonomy" id="85995"/>
    <lineage>
        <taxon>Eukaryota</taxon>
        <taxon>Fungi</taxon>
        <taxon>Dikarya</taxon>
        <taxon>Ascomycota</taxon>
        <taxon>Pezizomycotina</taxon>
        <taxon>Sordariomycetes</taxon>
        <taxon>Sordariomycetidae</taxon>
        <taxon>Sordariales</taxon>
        <taxon>Chaetomiaceae</taxon>
        <taxon>Mycothermus</taxon>
    </lineage>
</organism>
<keyword evidence="2" id="KW-1185">Reference proteome</keyword>
<evidence type="ECO:0000313" key="1">
    <source>
        <dbReference type="EMBL" id="KAL1842354.1"/>
    </source>
</evidence>
<evidence type="ECO:0000313" key="2">
    <source>
        <dbReference type="Proteomes" id="UP001583172"/>
    </source>
</evidence>
<dbReference type="Proteomes" id="UP001583172">
    <property type="component" value="Unassembled WGS sequence"/>
</dbReference>
<accession>A0ABR3VKD5</accession>
<dbReference type="EMBL" id="JAZGSY010000046">
    <property type="protein sequence ID" value="KAL1842354.1"/>
    <property type="molecule type" value="Genomic_DNA"/>
</dbReference>